<dbReference type="EMBL" id="KZ308447">
    <property type="protein sequence ID" value="KAG8229817.1"/>
    <property type="molecule type" value="Genomic_DNA"/>
</dbReference>
<dbReference type="AlphaFoldDB" id="A0A8K0K7J8"/>
<dbReference type="Pfam" id="PF15880">
    <property type="entry name" value="NDUFV3"/>
    <property type="match status" value="1"/>
</dbReference>
<gene>
    <name evidence="2" type="ORF">J437_LFUL008184</name>
</gene>
<evidence type="ECO:0000313" key="3">
    <source>
        <dbReference type="Proteomes" id="UP000792457"/>
    </source>
</evidence>
<feature type="region of interest" description="Disordered" evidence="1">
    <location>
        <begin position="19"/>
        <end position="84"/>
    </location>
</feature>
<sequence length="113" mass="11995">MTMRGILKVCHREAFRRAFSSKTGGSAGASSKTTSSPGSSASSKKPSSASSPTVDVPGLSNKVLSVPNAEVGPGASKSSNYKNPEYFSYHKFSFAEAEMEMIKFRIPQPSNRA</sequence>
<dbReference type="GO" id="GO:0045271">
    <property type="term" value="C:respiratory chain complex I"/>
    <property type="evidence" value="ECO:0007669"/>
    <property type="project" value="InterPro"/>
</dbReference>
<reference evidence="2" key="1">
    <citation type="submission" date="2013-04" db="EMBL/GenBank/DDBJ databases">
        <authorList>
            <person name="Qu J."/>
            <person name="Murali S.C."/>
            <person name="Bandaranaike D."/>
            <person name="Bellair M."/>
            <person name="Blankenburg K."/>
            <person name="Chao H."/>
            <person name="Dinh H."/>
            <person name="Doddapaneni H."/>
            <person name="Downs B."/>
            <person name="Dugan-Rocha S."/>
            <person name="Elkadiri S."/>
            <person name="Gnanaolivu R.D."/>
            <person name="Hernandez B."/>
            <person name="Javaid M."/>
            <person name="Jayaseelan J.C."/>
            <person name="Lee S."/>
            <person name="Li M."/>
            <person name="Ming W."/>
            <person name="Munidasa M."/>
            <person name="Muniz J."/>
            <person name="Nguyen L."/>
            <person name="Ongeri F."/>
            <person name="Osuji N."/>
            <person name="Pu L.-L."/>
            <person name="Puazo M."/>
            <person name="Qu C."/>
            <person name="Quiroz J."/>
            <person name="Raj R."/>
            <person name="Weissenberger G."/>
            <person name="Xin Y."/>
            <person name="Zou X."/>
            <person name="Han Y."/>
            <person name="Richards S."/>
            <person name="Worley K."/>
            <person name="Muzny D."/>
            <person name="Gibbs R."/>
        </authorList>
    </citation>
    <scope>NUCLEOTIDE SEQUENCE</scope>
    <source>
        <strain evidence="2">Sampled in the wild</strain>
    </source>
</reference>
<dbReference type="InterPro" id="IPR026193">
    <property type="entry name" value="NDUFV3"/>
</dbReference>
<comment type="caution">
    <text evidence="2">The sequence shown here is derived from an EMBL/GenBank/DDBJ whole genome shotgun (WGS) entry which is preliminary data.</text>
</comment>
<evidence type="ECO:0008006" key="4">
    <source>
        <dbReference type="Google" id="ProtNLM"/>
    </source>
</evidence>
<proteinExistence type="predicted"/>
<accession>A0A8K0K7J8</accession>
<dbReference type="GO" id="GO:0005739">
    <property type="term" value="C:mitochondrion"/>
    <property type="evidence" value="ECO:0007669"/>
    <property type="project" value="InterPro"/>
</dbReference>
<evidence type="ECO:0000256" key="1">
    <source>
        <dbReference type="SAM" id="MobiDB-lite"/>
    </source>
</evidence>
<reference evidence="2" key="2">
    <citation type="submission" date="2017-10" db="EMBL/GenBank/DDBJ databases">
        <title>Ladona fulva Genome sequencing and assembly.</title>
        <authorList>
            <person name="Murali S."/>
            <person name="Richards S."/>
            <person name="Bandaranaike D."/>
            <person name="Bellair M."/>
            <person name="Blankenburg K."/>
            <person name="Chao H."/>
            <person name="Dinh H."/>
            <person name="Doddapaneni H."/>
            <person name="Dugan-Rocha S."/>
            <person name="Elkadiri S."/>
            <person name="Gnanaolivu R."/>
            <person name="Hernandez B."/>
            <person name="Skinner E."/>
            <person name="Javaid M."/>
            <person name="Lee S."/>
            <person name="Li M."/>
            <person name="Ming W."/>
            <person name="Munidasa M."/>
            <person name="Muniz J."/>
            <person name="Nguyen L."/>
            <person name="Hughes D."/>
            <person name="Osuji N."/>
            <person name="Pu L.-L."/>
            <person name="Puazo M."/>
            <person name="Qu C."/>
            <person name="Quiroz J."/>
            <person name="Raj R."/>
            <person name="Weissenberger G."/>
            <person name="Xin Y."/>
            <person name="Zou X."/>
            <person name="Han Y."/>
            <person name="Worley K."/>
            <person name="Muzny D."/>
            <person name="Gibbs R."/>
        </authorList>
    </citation>
    <scope>NUCLEOTIDE SEQUENCE</scope>
    <source>
        <strain evidence="2">Sampled in the wild</strain>
    </source>
</reference>
<feature type="compositionally biased region" description="Low complexity" evidence="1">
    <location>
        <begin position="20"/>
        <end position="53"/>
    </location>
</feature>
<organism evidence="2 3">
    <name type="scientific">Ladona fulva</name>
    <name type="common">Scarce chaser dragonfly</name>
    <name type="synonym">Libellula fulva</name>
    <dbReference type="NCBI Taxonomy" id="123851"/>
    <lineage>
        <taxon>Eukaryota</taxon>
        <taxon>Metazoa</taxon>
        <taxon>Ecdysozoa</taxon>
        <taxon>Arthropoda</taxon>
        <taxon>Hexapoda</taxon>
        <taxon>Insecta</taxon>
        <taxon>Pterygota</taxon>
        <taxon>Palaeoptera</taxon>
        <taxon>Odonata</taxon>
        <taxon>Epiprocta</taxon>
        <taxon>Anisoptera</taxon>
        <taxon>Libelluloidea</taxon>
        <taxon>Libellulidae</taxon>
        <taxon>Ladona</taxon>
    </lineage>
</organism>
<dbReference type="Proteomes" id="UP000792457">
    <property type="component" value="Unassembled WGS sequence"/>
</dbReference>
<protein>
    <recommendedName>
        <fullName evidence="4">NADH dehydrogenase [ubiquinone] flavoprotein 3, mitochondrial</fullName>
    </recommendedName>
</protein>
<name>A0A8K0K7J8_LADFU</name>
<evidence type="ECO:0000313" key="2">
    <source>
        <dbReference type="EMBL" id="KAG8229817.1"/>
    </source>
</evidence>
<keyword evidence="3" id="KW-1185">Reference proteome</keyword>